<proteinExistence type="predicted"/>
<accession>A0A9X1NP05</accession>
<dbReference type="InterPro" id="IPR029055">
    <property type="entry name" value="Ntn_hydrolases_N"/>
</dbReference>
<dbReference type="EMBL" id="JAJOMB010000038">
    <property type="protein sequence ID" value="MCD5316984.1"/>
    <property type="molecule type" value="Genomic_DNA"/>
</dbReference>
<dbReference type="AlphaFoldDB" id="A0A9X1NP05"/>
<reference evidence="1" key="1">
    <citation type="submission" date="2021-11" db="EMBL/GenBank/DDBJ databases">
        <title>Streptomyces corallinus and Kineosporia corallina sp. nov., two new coral-derived marine actinobacteria.</title>
        <authorList>
            <person name="Buangrab K."/>
            <person name="Sutthacheep M."/>
            <person name="Yeemin T."/>
            <person name="Harunari E."/>
            <person name="Igarashi Y."/>
            <person name="Sripreechasak P."/>
            <person name="Kanchanasin P."/>
            <person name="Tanasupawat S."/>
            <person name="Phongsopitanun W."/>
        </authorList>
    </citation>
    <scope>NUCLEOTIDE SEQUENCE</scope>
    <source>
        <strain evidence="1">JCM 31032</strain>
    </source>
</reference>
<sequence length="193" mass="21714">MSLLTYLPAGAVLDEGAIRRGSYTNPDGHGFAVAAAEGIIIRRALAYQSLLRDLEVLRRELPRAPALFHSLRATQGWGIVDNCHPFAIDHHHDTVIAQDGPLPRQVHQRRTDLRSKARIAAEEFIPAFEPLSWRRNRVDLERWLPRDCTAVILTHDAFGGLGYLIHEDVGTWHEGVWYSSNDFQPYTDDAAAT</sequence>
<name>A0A9X1NP05_9ACTN</name>
<gene>
    <name evidence="1" type="ORF">LR394_39425</name>
</gene>
<keyword evidence="2" id="KW-1185">Reference proteome</keyword>
<organism evidence="1 2">
    <name type="scientific">Kineosporia babensis</name>
    <dbReference type="NCBI Taxonomy" id="499548"/>
    <lineage>
        <taxon>Bacteria</taxon>
        <taxon>Bacillati</taxon>
        <taxon>Actinomycetota</taxon>
        <taxon>Actinomycetes</taxon>
        <taxon>Kineosporiales</taxon>
        <taxon>Kineosporiaceae</taxon>
        <taxon>Kineosporia</taxon>
    </lineage>
</organism>
<dbReference type="Proteomes" id="UP001138997">
    <property type="component" value="Unassembled WGS sequence"/>
</dbReference>
<dbReference type="SUPFAM" id="SSF56235">
    <property type="entry name" value="N-terminal nucleophile aminohydrolases (Ntn hydrolases)"/>
    <property type="match status" value="1"/>
</dbReference>
<evidence type="ECO:0000313" key="2">
    <source>
        <dbReference type="Proteomes" id="UP001138997"/>
    </source>
</evidence>
<evidence type="ECO:0000313" key="1">
    <source>
        <dbReference type="EMBL" id="MCD5316984.1"/>
    </source>
</evidence>
<comment type="caution">
    <text evidence="1">The sequence shown here is derived from an EMBL/GenBank/DDBJ whole genome shotgun (WGS) entry which is preliminary data.</text>
</comment>
<dbReference type="RefSeq" id="WP_231449836.1">
    <property type="nucleotide sequence ID" value="NZ_JAJOMB010000038.1"/>
</dbReference>
<protein>
    <submittedName>
        <fullName evidence="1">Uncharacterized protein</fullName>
    </submittedName>
</protein>